<dbReference type="RefSeq" id="WP_092056193.1">
    <property type="nucleotide sequence ID" value="NZ_FOJJ01000012.1"/>
</dbReference>
<dbReference type="PANTHER" id="PTHR33540:SF2">
    <property type="entry name" value="TRNA THREONYLCARBAMOYLADENOSINE BIOSYNTHESIS PROTEIN TSAE"/>
    <property type="match status" value="1"/>
</dbReference>
<accession>A0A550JJD1</accession>
<evidence type="ECO:0000256" key="7">
    <source>
        <dbReference type="ARBA" id="ARBA00022741"/>
    </source>
</evidence>
<comment type="caution">
    <text evidence="11">The sequence shown here is derived from an EMBL/GenBank/DDBJ whole genome shotgun (WGS) entry which is preliminary data.</text>
</comment>
<dbReference type="InterPro" id="IPR003442">
    <property type="entry name" value="T6A_TsaE"/>
</dbReference>
<keyword evidence="6" id="KW-0479">Metal-binding</keyword>
<keyword evidence="4" id="KW-0963">Cytoplasm</keyword>
<reference evidence="11 12" key="1">
    <citation type="submission" date="2019-07" db="EMBL/GenBank/DDBJ databases">
        <title>Insights of Desulfuromonas acetexigens electromicrobiology.</title>
        <authorList>
            <person name="Katuri K."/>
            <person name="Sapireddy V."/>
            <person name="Shaw D.R."/>
            <person name="Saikaly P."/>
        </authorList>
    </citation>
    <scope>NUCLEOTIDE SEQUENCE [LARGE SCALE GENOMIC DNA]</scope>
    <source>
        <strain evidence="11 12">2873</strain>
    </source>
</reference>
<evidence type="ECO:0000313" key="11">
    <source>
        <dbReference type="EMBL" id="TRO83317.1"/>
    </source>
</evidence>
<proteinExistence type="inferred from homology"/>
<dbReference type="EMBL" id="VJVV01000002">
    <property type="protein sequence ID" value="TRO83317.1"/>
    <property type="molecule type" value="Genomic_DNA"/>
</dbReference>
<gene>
    <name evidence="11" type="primary">tsaE</name>
    <name evidence="11" type="ORF">FL622_04330</name>
</gene>
<dbReference type="Proteomes" id="UP000317155">
    <property type="component" value="Unassembled WGS sequence"/>
</dbReference>
<dbReference type="NCBIfam" id="TIGR00150">
    <property type="entry name" value="T6A_YjeE"/>
    <property type="match status" value="1"/>
</dbReference>
<protein>
    <recommendedName>
        <fullName evidence="3">tRNA threonylcarbamoyladenosine biosynthesis protein TsaE</fullName>
    </recommendedName>
    <alternativeName>
        <fullName evidence="10">t(6)A37 threonylcarbamoyladenosine biosynthesis protein TsaE</fullName>
    </alternativeName>
</protein>
<keyword evidence="7" id="KW-0547">Nucleotide-binding</keyword>
<name>A0A550JJD1_9BACT</name>
<keyword evidence="5" id="KW-0819">tRNA processing</keyword>
<dbReference type="SUPFAM" id="SSF52540">
    <property type="entry name" value="P-loop containing nucleoside triphosphate hydrolases"/>
    <property type="match status" value="1"/>
</dbReference>
<dbReference type="GO" id="GO:0016740">
    <property type="term" value="F:transferase activity"/>
    <property type="evidence" value="ECO:0007669"/>
    <property type="project" value="UniProtKB-KW"/>
</dbReference>
<dbReference type="Gene3D" id="3.40.50.300">
    <property type="entry name" value="P-loop containing nucleotide triphosphate hydrolases"/>
    <property type="match status" value="1"/>
</dbReference>
<comment type="subcellular location">
    <subcellularLocation>
        <location evidence="1">Cytoplasm</location>
    </subcellularLocation>
</comment>
<dbReference type="GO" id="GO:0002949">
    <property type="term" value="P:tRNA threonylcarbamoyladenosine modification"/>
    <property type="evidence" value="ECO:0007669"/>
    <property type="project" value="InterPro"/>
</dbReference>
<comment type="similarity">
    <text evidence="2">Belongs to the TsaE family.</text>
</comment>
<evidence type="ECO:0000256" key="2">
    <source>
        <dbReference type="ARBA" id="ARBA00007599"/>
    </source>
</evidence>
<dbReference type="GO" id="GO:0046872">
    <property type="term" value="F:metal ion binding"/>
    <property type="evidence" value="ECO:0007669"/>
    <property type="project" value="UniProtKB-KW"/>
</dbReference>
<evidence type="ECO:0000256" key="1">
    <source>
        <dbReference type="ARBA" id="ARBA00004496"/>
    </source>
</evidence>
<keyword evidence="11" id="KW-0808">Transferase</keyword>
<sequence length="163" mass="18192">MLSWTLETTSPERTRELGKALGRLLGPSSVVLLHGELGAGKTCFTQGLARGLEVAEDEPVTSPSYTLMNPYAGRLPLYHFDLYRLVSVEDLVDLGFDDYFHGNGVTVVEWADRFPQLVLEGLRVRLEHTADDSRRITLEADGEPYGQLLDSLRRDWTIVGDAE</sequence>
<evidence type="ECO:0000256" key="9">
    <source>
        <dbReference type="ARBA" id="ARBA00022842"/>
    </source>
</evidence>
<keyword evidence="12" id="KW-1185">Reference proteome</keyword>
<dbReference type="PANTHER" id="PTHR33540">
    <property type="entry name" value="TRNA THREONYLCARBAMOYLADENOSINE BIOSYNTHESIS PROTEIN TSAE"/>
    <property type="match status" value="1"/>
</dbReference>
<organism evidence="11 12">
    <name type="scientific">Trichloromonas acetexigens</name>
    <dbReference type="NCBI Taxonomy" id="38815"/>
    <lineage>
        <taxon>Bacteria</taxon>
        <taxon>Pseudomonadati</taxon>
        <taxon>Thermodesulfobacteriota</taxon>
        <taxon>Desulfuromonadia</taxon>
        <taxon>Desulfuromonadales</taxon>
        <taxon>Trichloromonadaceae</taxon>
        <taxon>Trichloromonas</taxon>
    </lineage>
</organism>
<evidence type="ECO:0000256" key="6">
    <source>
        <dbReference type="ARBA" id="ARBA00022723"/>
    </source>
</evidence>
<dbReference type="InterPro" id="IPR027417">
    <property type="entry name" value="P-loop_NTPase"/>
</dbReference>
<evidence type="ECO:0000256" key="10">
    <source>
        <dbReference type="ARBA" id="ARBA00032441"/>
    </source>
</evidence>
<evidence type="ECO:0000313" key="12">
    <source>
        <dbReference type="Proteomes" id="UP000317155"/>
    </source>
</evidence>
<dbReference type="GO" id="GO:0005737">
    <property type="term" value="C:cytoplasm"/>
    <property type="evidence" value="ECO:0007669"/>
    <property type="project" value="UniProtKB-SubCell"/>
</dbReference>
<dbReference type="OrthoDB" id="9799110at2"/>
<keyword evidence="8" id="KW-0067">ATP-binding</keyword>
<evidence type="ECO:0000256" key="3">
    <source>
        <dbReference type="ARBA" id="ARBA00019010"/>
    </source>
</evidence>
<dbReference type="Pfam" id="PF02367">
    <property type="entry name" value="TsaE"/>
    <property type="match status" value="1"/>
</dbReference>
<dbReference type="AlphaFoldDB" id="A0A550JJD1"/>
<keyword evidence="9" id="KW-0460">Magnesium</keyword>
<evidence type="ECO:0000256" key="5">
    <source>
        <dbReference type="ARBA" id="ARBA00022694"/>
    </source>
</evidence>
<evidence type="ECO:0000256" key="4">
    <source>
        <dbReference type="ARBA" id="ARBA00022490"/>
    </source>
</evidence>
<dbReference type="GO" id="GO:0005524">
    <property type="term" value="F:ATP binding"/>
    <property type="evidence" value="ECO:0007669"/>
    <property type="project" value="UniProtKB-KW"/>
</dbReference>
<evidence type="ECO:0000256" key="8">
    <source>
        <dbReference type="ARBA" id="ARBA00022840"/>
    </source>
</evidence>